<dbReference type="Gene3D" id="3.40.50.150">
    <property type="entry name" value="Vaccinia Virus protein VP39"/>
    <property type="match status" value="1"/>
</dbReference>
<evidence type="ECO:0000313" key="7">
    <source>
        <dbReference type="EMBL" id="SNY80381.1"/>
    </source>
</evidence>
<dbReference type="RefSeq" id="WP_097244684.1">
    <property type="nucleotide sequence ID" value="NZ_OBEG01000002.1"/>
</dbReference>
<dbReference type="InterPro" id="IPR050390">
    <property type="entry name" value="C5-Methyltransferase"/>
</dbReference>
<comment type="similarity">
    <text evidence="6">Belongs to the class I-like SAM-binding methyltransferase superfamily. C5-methyltransferase family.</text>
</comment>
<keyword evidence="8" id="KW-1185">Reference proteome</keyword>
<reference evidence="8" key="1">
    <citation type="submission" date="2017-09" db="EMBL/GenBank/DDBJ databases">
        <authorList>
            <person name="Varghese N."/>
            <person name="Submissions S."/>
        </authorList>
    </citation>
    <scope>NUCLEOTIDE SEQUENCE [LARGE SCALE GENOMIC DNA]</scope>
    <source>
        <strain evidence="8">DSM 45537</strain>
    </source>
</reference>
<keyword evidence="3 6" id="KW-0808">Transferase</keyword>
<dbReference type="GO" id="GO:0044027">
    <property type="term" value="P:negative regulation of gene expression via chromosomal CpG island methylation"/>
    <property type="evidence" value="ECO:0007669"/>
    <property type="project" value="TreeGrafter"/>
</dbReference>
<dbReference type="OrthoDB" id="9813719at2"/>
<dbReference type="InterPro" id="IPR001525">
    <property type="entry name" value="C5_MeTfrase"/>
</dbReference>
<dbReference type="InterPro" id="IPR029063">
    <property type="entry name" value="SAM-dependent_MTases_sf"/>
</dbReference>
<protein>
    <recommendedName>
        <fullName evidence="1">DNA (cytosine-5-)-methyltransferase</fullName>
        <ecNumber evidence="1">2.1.1.37</ecNumber>
    </recommendedName>
</protein>
<dbReference type="PRINTS" id="PR00105">
    <property type="entry name" value="C5METTRFRASE"/>
</dbReference>
<keyword evidence="5" id="KW-0680">Restriction system</keyword>
<evidence type="ECO:0000256" key="5">
    <source>
        <dbReference type="ARBA" id="ARBA00022747"/>
    </source>
</evidence>
<dbReference type="Proteomes" id="UP000219565">
    <property type="component" value="Unassembled WGS sequence"/>
</dbReference>
<keyword evidence="4 6" id="KW-0949">S-adenosyl-L-methionine</keyword>
<dbReference type="AlphaFoldDB" id="A0A285LAG7"/>
<accession>A0A285LAG7</accession>
<dbReference type="PROSITE" id="PS51679">
    <property type="entry name" value="SAM_MT_C5"/>
    <property type="match status" value="1"/>
</dbReference>
<dbReference type="SUPFAM" id="SSF53335">
    <property type="entry name" value="S-adenosyl-L-methionine-dependent methyltransferases"/>
    <property type="match status" value="1"/>
</dbReference>
<dbReference type="GO" id="GO:0032259">
    <property type="term" value="P:methylation"/>
    <property type="evidence" value="ECO:0007669"/>
    <property type="project" value="UniProtKB-KW"/>
</dbReference>
<organism evidence="7 8">
    <name type="scientific">Nocardia amikacinitolerans</name>
    <dbReference type="NCBI Taxonomy" id="756689"/>
    <lineage>
        <taxon>Bacteria</taxon>
        <taxon>Bacillati</taxon>
        <taxon>Actinomycetota</taxon>
        <taxon>Actinomycetes</taxon>
        <taxon>Mycobacteriales</taxon>
        <taxon>Nocardiaceae</taxon>
        <taxon>Nocardia</taxon>
    </lineage>
</organism>
<evidence type="ECO:0000313" key="8">
    <source>
        <dbReference type="Proteomes" id="UP000219565"/>
    </source>
</evidence>
<evidence type="ECO:0000256" key="3">
    <source>
        <dbReference type="ARBA" id="ARBA00022679"/>
    </source>
</evidence>
<dbReference type="PANTHER" id="PTHR10629:SF52">
    <property type="entry name" value="DNA (CYTOSINE-5)-METHYLTRANSFERASE 1"/>
    <property type="match status" value="1"/>
</dbReference>
<feature type="active site" evidence="6">
    <location>
        <position position="74"/>
    </location>
</feature>
<dbReference type="EMBL" id="OBEG01000002">
    <property type="protein sequence ID" value="SNY80381.1"/>
    <property type="molecule type" value="Genomic_DNA"/>
</dbReference>
<sequence length="508" mass="56120">MLTITDLFCGAGGSSSGAAEVPGVMVRMAANHWRLAVETHNTNHPSTDHACADLSQVDPRLFPRTDVLWASPSCTNHSVARGRRRNIDSTPDLFGEILPDEAAERSRATMWDVVRFAEHHQYRAIIVENVVDAARWVMWPAWLQALDLLGYRHEVVYLNSMHAQAAGDPAPQSRDRLYVVCWRTGDRAPDLNRWTRPKAWCVTCDREVVAVQGWKNPRRRWGRYRAQYVWRCPSVSCRNAIVEPAWLPASTAIDWSLRGERIGDRRKPLADKTMQRIEAGLAKFAGDPFVVRHYTPRGSFAQMTTAVTAPAPTLTASQVPAFLVPAGGTWRSEATSVVDPMPTRTTREADGLLIPVEGREGLNARSTGDPMRTMTTRSETALLMPYYGNGTARPASEPHGTATTRDRYALIVPLRNHNTAKPVTEPLDTVAAAGTHHGLTVPAPKVADCEFRMLEPREIARAMAFDHSYVILGNRREQVRQAGNAVTPPAARDLVSAVAEALGHQVAA</sequence>
<evidence type="ECO:0000256" key="4">
    <source>
        <dbReference type="ARBA" id="ARBA00022691"/>
    </source>
</evidence>
<dbReference type="GO" id="GO:0003677">
    <property type="term" value="F:DNA binding"/>
    <property type="evidence" value="ECO:0007669"/>
    <property type="project" value="TreeGrafter"/>
</dbReference>
<keyword evidence="2 6" id="KW-0489">Methyltransferase</keyword>
<dbReference type="Gene3D" id="3.90.120.10">
    <property type="entry name" value="DNA Methylase, subunit A, domain 2"/>
    <property type="match status" value="1"/>
</dbReference>
<gene>
    <name evidence="7" type="ORF">SAMN04244553_1943</name>
</gene>
<dbReference type="PANTHER" id="PTHR10629">
    <property type="entry name" value="CYTOSINE-SPECIFIC METHYLTRANSFERASE"/>
    <property type="match status" value="1"/>
</dbReference>
<evidence type="ECO:0000256" key="1">
    <source>
        <dbReference type="ARBA" id="ARBA00011975"/>
    </source>
</evidence>
<dbReference type="Pfam" id="PF00145">
    <property type="entry name" value="DNA_methylase"/>
    <property type="match status" value="2"/>
</dbReference>
<evidence type="ECO:0000256" key="6">
    <source>
        <dbReference type="PROSITE-ProRule" id="PRU01016"/>
    </source>
</evidence>
<name>A0A285LAG7_9NOCA</name>
<dbReference type="EC" id="2.1.1.37" evidence="1"/>
<evidence type="ECO:0000256" key="2">
    <source>
        <dbReference type="ARBA" id="ARBA00022603"/>
    </source>
</evidence>
<dbReference type="GO" id="GO:0009307">
    <property type="term" value="P:DNA restriction-modification system"/>
    <property type="evidence" value="ECO:0007669"/>
    <property type="project" value="UniProtKB-KW"/>
</dbReference>
<dbReference type="GO" id="GO:0003886">
    <property type="term" value="F:DNA (cytosine-5-)-methyltransferase activity"/>
    <property type="evidence" value="ECO:0007669"/>
    <property type="project" value="UniProtKB-EC"/>
</dbReference>
<proteinExistence type="inferred from homology"/>